<dbReference type="EMBL" id="JABANM010014233">
    <property type="protein sequence ID" value="KAF4732974.1"/>
    <property type="molecule type" value="Genomic_DNA"/>
</dbReference>
<keyword evidence="4" id="KW-1185">Reference proteome</keyword>
<gene>
    <name evidence="3" type="ORF">FOZ62_015378</name>
    <name evidence="2" type="ORF">FOZ63_011032</name>
</gene>
<evidence type="ECO:0000313" key="4">
    <source>
        <dbReference type="Proteomes" id="UP000553632"/>
    </source>
</evidence>
<dbReference type="EMBL" id="JABANO010029156">
    <property type="protein sequence ID" value="KAF4714005.1"/>
    <property type="molecule type" value="Genomic_DNA"/>
</dbReference>
<feature type="region of interest" description="Disordered" evidence="1">
    <location>
        <begin position="147"/>
        <end position="169"/>
    </location>
</feature>
<feature type="compositionally biased region" description="Polar residues" evidence="1">
    <location>
        <begin position="151"/>
        <end position="162"/>
    </location>
</feature>
<dbReference type="Proteomes" id="UP000574390">
    <property type="component" value="Unassembled WGS sequence"/>
</dbReference>
<comment type="caution">
    <text evidence="3">The sequence shown here is derived from an EMBL/GenBank/DDBJ whole genome shotgun (WGS) entry which is preliminary data.</text>
</comment>
<protein>
    <submittedName>
        <fullName evidence="3">Uncharacterized protein</fullName>
    </submittedName>
</protein>
<dbReference type="Proteomes" id="UP000553632">
    <property type="component" value="Unassembled WGS sequence"/>
</dbReference>
<dbReference type="AlphaFoldDB" id="A0A7J6SJ54"/>
<proteinExistence type="predicted"/>
<reference evidence="4 5" key="1">
    <citation type="submission" date="2020-04" db="EMBL/GenBank/DDBJ databases">
        <title>Perkinsus olseni comparative genomics.</title>
        <authorList>
            <person name="Bogema D.R."/>
        </authorList>
    </citation>
    <scope>NUCLEOTIDE SEQUENCE [LARGE SCALE GENOMIC DNA]</scope>
    <source>
        <strain evidence="3">ATCC PRA-205</strain>
        <strain evidence="2 4">ATCC PRA-207</strain>
    </source>
</reference>
<accession>A0A7J6SJ54</accession>
<evidence type="ECO:0000313" key="2">
    <source>
        <dbReference type="EMBL" id="KAF4714005.1"/>
    </source>
</evidence>
<evidence type="ECO:0000256" key="1">
    <source>
        <dbReference type="SAM" id="MobiDB-lite"/>
    </source>
</evidence>
<evidence type="ECO:0000313" key="5">
    <source>
        <dbReference type="Proteomes" id="UP000574390"/>
    </source>
</evidence>
<evidence type="ECO:0000313" key="3">
    <source>
        <dbReference type="EMBL" id="KAF4732974.1"/>
    </source>
</evidence>
<organism evidence="3 5">
    <name type="scientific">Perkinsus olseni</name>
    <name type="common">Perkinsus atlanticus</name>
    <dbReference type="NCBI Taxonomy" id="32597"/>
    <lineage>
        <taxon>Eukaryota</taxon>
        <taxon>Sar</taxon>
        <taxon>Alveolata</taxon>
        <taxon>Perkinsozoa</taxon>
        <taxon>Perkinsea</taxon>
        <taxon>Perkinsida</taxon>
        <taxon>Perkinsidae</taxon>
        <taxon>Perkinsus</taxon>
    </lineage>
</organism>
<name>A0A7J6SJ54_PEROL</name>
<sequence length="196" mass="21110">MSLSSTSVKAASPPPSVLRARQLMSQLDGLIAGPVLHSHGRSHCDHTLEEASFDRAGALLERLLTIGIPSIANILETHDSLRISTSVRANNDIITSILSRIDCGNARQESADLYESAREIVVRSDGQSETCELAPFLPSVAGEDLIGGSPEKNSTISSSSEGEQGWSDEEVEAFEKFEAALEKKKIEDERLVAAHE</sequence>